<reference evidence="3" key="1">
    <citation type="submission" date="2025-08" db="UniProtKB">
        <authorList>
            <consortium name="RefSeq"/>
        </authorList>
    </citation>
    <scope>IDENTIFICATION</scope>
    <source>
        <tissue evidence="3">Tentacle</tissue>
    </source>
</reference>
<gene>
    <name evidence="3" type="primary">LOC116294865</name>
</gene>
<dbReference type="RefSeq" id="XP_031558405.1">
    <property type="nucleotide sequence ID" value="XM_031702545.1"/>
</dbReference>
<organism evidence="2 3">
    <name type="scientific">Actinia tenebrosa</name>
    <name type="common">Australian red waratah sea anemone</name>
    <dbReference type="NCBI Taxonomy" id="6105"/>
    <lineage>
        <taxon>Eukaryota</taxon>
        <taxon>Metazoa</taxon>
        <taxon>Cnidaria</taxon>
        <taxon>Anthozoa</taxon>
        <taxon>Hexacorallia</taxon>
        <taxon>Actiniaria</taxon>
        <taxon>Actiniidae</taxon>
        <taxon>Actinia</taxon>
    </lineage>
</organism>
<dbReference type="GeneID" id="116294865"/>
<accession>A0A6P8I0J8</accession>
<feature type="signal peptide" evidence="1">
    <location>
        <begin position="1"/>
        <end position="19"/>
    </location>
</feature>
<proteinExistence type="predicted"/>
<sequence length="244" mass="28289">MLFKLLCLLLLCCISSCSERERERQTCGEDKFYCPRKDNNYDCLDRGDRCTNKKVCVDFESDQENKCYEASAGRYYYYKKQSSLTSSGSSKSKRLVEGWNFNHWFLEYRGFAYEFGTYGAQELDVNDPNYKYGPGREKVVQEGRLGASSCTRDDVLRYCDAFLKANSDYEFWSNNCQHFFVFLEKLLRNDCSPRTKRSLDDEMKSLKSNCTVSNQNSSSSMLALNWKPFASFATLTALSTIFCM</sequence>
<keyword evidence="2" id="KW-1185">Reference proteome</keyword>
<dbReference type="AlphaFoldDB" id="A0A6P8I0J8"/>
<evidence type="ECO:0000313" key="3">
    <source>
        <dbReference type="RefSeq" id="XP_031558405.1"/>
    </source>
</evidence>
<evidence type="ECO:0000256" key="1">
    <source>
        <dbReference type="SAM" id="SignalP"/>
    </source>
</evidence>
<dbReference type="Proteomes" id="UP000515163">
    <property type="component" value="Unplaced"/>
</dbReference>
<name>A0A6P8I0J8_ACTTE</name>
<evidence type="ECO:0000313" key="2">
    <source>
        <dbReference type="Proteomes" id="UP000515163"/>
    </source>
</evidence>
<dbReference type="InParanoid" id="A0A6P8I0J8"/>
<dbReference type="OrthoDB" id="6700039at2759"/>
<keyword evidence="1" id="KW-0732">Signal</keyword>
<feature type="chain" id="PRO_5027968453" evidence="1">
    <location>
        <begin position="20"/>
        <end position="244"/>
    </location>
</feature>
<protein>
    <submittedName>
        <fullName evidence="3">Uncharacterized protein LOC116294865</fullName>
    </submittedName>
</protein>
<dbReference type="KEGG" id="aten:116294865"/>